<proteinExistence type="predicted"/>
<evidence type="ECO:0000313" key="3">
    <source>
        <dbReference type="Proteomes" id="UP001652740"/>
    </source>
</evidence>
<reference evidence="4" key="1">
    <citation type="submission" date="2025-08" db="UniProtKB">
        <authorList>
            <consortium name="RefSeq"/>
        </authorList>
    </citation>
    <scope>IDENTIFICATION</scope>
    <source>
        <tissue evidence="4">Whole larvae</tissue>
    </source>
</reference>
<feature type="region of interest" description="Disordered" evidence="1">
    <location>
        <begin position="1033"/>
        <end position="1086"/>
    </location>
</feature>
<dbReference type="Pfam" id="PF24656">
    <property type="entry name" value="CEPT76_peptidase"/>
    <property type="match status" value="1"/>
</dbReference>
<dbReference type="CDD" id="cd00030">
    <property type="entry name" value="C2"/>
    <property type="match status" value="1"/>
</dbReference>
<dbReference type="GO" id="GO:0035869">
    <property type="term" value="C:ciliary transition zone"/>
    <property type="evidence" value="ECO:0007669"/>
    <property type="project" value="TreeGrafter"/>
</dbReference>
<dbReference type="PANTHER" id="PTHR20837:SF0">
    <property type="entry name" value="COILED-COIL AND C2 DOMAIN-CONTAINING PROTEIN 2A"/>
    <property type="match status" value="1"/>
</dbReference>
<dbReference type="Proteomes" id="UP001652740">
    <property type="component" value="Unplaced"/>
</dbReference>
<protein>
    <submittedName>
        <fullName evidence="4">Coiled-coil and C2 domain-containing protein 2A isoform X1</fullName>
    </submittedName>
</protein>
<dbReference type="GO" id="GO:1905515">
    <property type="term" value="P:non-motile cilium assembly"/>
    <property type="evidence" value="ECO:0007669"/>
    <property type="project" value="TreeGrafter"/>
</dbReference>
<dbReference type="Pfam" id="PF00168">
    <property type="entry name" value="C2"/>
    <property type="match status" value="1"/>
</dbReference>
<sequence>MSENIELYSFCINSTSNNSDIEEYHEISQKDKIDVVPEYLSKTLKHYDFFTQFDINAVNQNTENRKKSKKRDKTKNIMDIISLELASTAVPISNNIMTVVDNIAEQQSNCLINIPWTQKIFKRFIPPYLDTEYGWGHKSSMAVLSPVFPRVLDNAITNANIPVQYIEPTMFKNFISNNIHDSKLTPKFLDISIKNIKFKHHHKFSLEKLLSVKLVDTYNDYIAKQQLIDELMRDIKVNRETRDNLKQDLLRVSPNKKEDIRFDETVRKYTDKLLKAKAKYLETLKMRKQLIHNIIVLWSDIEMIRDKTGTITTPFILHIATKTLDGKKYEEEWDRVFNIEFTDLLCKMEYEYVSKYIEYKEMKKDQNVEYSRRKSLSKPKLEVDQEVLKEEAEEIVNTVLMREAIEVNLKTDDSILSNKKLEKNQLLYNYCFTIFIDDVFVCESEQSVSQNLSSIEINETFSVQIIPNNKTLTIVLSENSEDVAYIKKNLSDIKKSYVHSDFVIEYFVYKNIVEPNTKIVGSGFNIKDIAKQNKMRLKSSNNFEGKLYTNCETNLRIGWNEKLSNSNSEHINSSMDIGRQLKRLMHGIDKPNIDLLVDIISKIYGKDVEGDDKIMSMLRNICKSNLKGDEAFPFPKESSPEYVRLKLLHLRNVGGFSNIENKLIPLHGSQISTEQLNCLQMSDDKDFDIEYIHSKNVDRDPIEMERFIGAKYVQKLNKNLLININEHLLKKTHKDVVRDFKNFGFRSFFSSETKFTALTTISSSTKQQFLNESLCKEQELQVTVLRAFNLLDRKDTILNEDDETDDKIAGYKVRPLRPFVRVSYHGTLAQTATAIGCHPTWNQTVIIKARPDPLSSIYINIYDEYKANIDKGYSEEQGTSQTVHYRYYNKWLGTLHVPLYAVLTMGVLRGTFKINSPPAIFGYESLSRTKESTQSLIPEVTQLMNKDTSYISLQITTNLSHLGGLQMYNQPIPSSPDDDYLIKHLNNFVTEYLNDFPSRTLSLTFVDSSGRNKCVTQFLQPIPLPDYEFFPKNPKNRSGSAVSKSSGFSKSSSSRSSGGRKEDDRGSNQTINEERESIYGTRDGSWRSGDSQLTRLINASVRYVALIPTYEITEPHVVTLLGVVRCQSQMRRGWWGWCLPQNCLVPVPQDELLKVLYGSPIDHSILLASYFLYLGIKCWVAIGVGLPRGRTSYVLTKYDTTSRRIVLSNDQLFKKGLLDRTDGYLWYVHDATSGERYELRDVSCPLKTVDYVFDNENIWVNVQTCQDCESVSFDFTKSSNWQPVFDKRIFVMKQPIVNDPALYSAPADVARLREALELKIRSKVQKWRPHMKTIWNRYCSGLLRELLPSWEYWTFNPAETKPGFSQRMKQLMVTYKIYGFPLNMAYANAKSVVSCVKSTGVHVDDDPNAEFGLAVDVYAYPNNVLSVWVFLASITRI</sequence>
<keyword evidence="3" id="KW-1185">Reference proteome</keyword>
<dbReference type="InterPro" id="IPR052434">
    <property type="entry name" value="Tectonic-like_complex_comp"/>
</dbReference>
<dbReference type="GeneID" id="113521530"/>
<dbReference type="InterPro" id="IPR035892">
    <property type="entry name" value="C2_domain_sf"/>
</dbReference>
<evidence type="ECO:0000259" key="2">
    <source>
        <dbReference type="SMART" id="SM00239"/>
    </source>
</evidence>
<evidence type="ECO:0000313" key="4">
    <source>
        <dbReference type="RefSeq" id="XP_031768567.2"/>
    </source>
</evidence>
<evidence type="ECO:0000256" key="1">
    <source>
        <dbReference type="SAM" id="MobiDB-lite"/>
    </source>
</evidence>
<dbReference type="InParanoid" id="A0A6J3C7A0"/>
<dbReference type="InterPro" id="IPR056288">
    <property type="entry name" value="CEP76_C"/>
</dbReference>
<dbReference type="GO" id="GO:1904491">
    <property type="term" value="P:protein localization to ciliary transition zone"/>
    <property type="evidence" value="ECO:0007669"/>
    <property type="project" value="TreeGrafter"/>
</dbReference>
<dbReference type="Pfam" id="PF24652">
    <property type="entry name" value="CEP76_C"/>
    <property type="match status" value="1"/>
</dbReference>
<dbReference type="InterPro" id="IPR000008">
    <property type="entry name" value="C2_dom"/>
</dbReference>
<feature type="compositionally biased region" description="Low complexity" evidence="1">
    <location>
        <begin position="1036"/>
        <end position="1057"/>
    </location>
</feature>
<accession>A0A6J3C7A0</accession>
<organism evidence="3 4">
    <name type="scientific">Galleria mellonella</name>
    <name type="common">Greater wax moth</name>
    <dbReference type="NCBI Taxonomy" id="7137"/>
    <lineage>
        <taxon>Eukaryota</taxon>
        <taxon>Metazoa</taxon>
        <taxon>Ecdysozoa</taxon>
        <taxon>Arthropoda</taxon>
        <taxon>Hexapoda</taxon>
        <taxon>Insecta</taxon>
        <taxon>Pterygota</taxon>
        <taxon>Neoptera</taxon>
        <taxon>Endopterygota</taxon>
        <taxon>Lepidoptera</taxon>
        <taxon>Glossata</taxon>
        <taxon>Ditrysia</taxon>
        <taxon>Pyraloidea</taxon>
        <taxon>Pyralidae</taxon>
        <taxon>Galleriinae</taxon>
        <taxon>Galleria</taxon>
    </lineage>
</organism>
<dbReference type="PANTHER" id="PTHR20837">
    <property type="entry name" value="CENTROSOMAL PROTEIN-RELATED"/>
    <property type="match status" value="1"/>
</dbReference>
<feature type="domain" description="C2" evidence="2">
    <location>
        <begin position="779"/>
        <end position="911"/>
    </location>
</feature>
<feature type="compositionally biased region" description="Basic and acidic residues" evidence="1">
    <location>
        <begin position="1059"/>
        <end position="1077"/>
    </location>
</feature>
<dbReference type="Gene3D" id="2.60.40.150">
    <property type="entry name" value="C2 domain"/>
    <property type="match status" value="1"/>
</dbReference>
<name>A0A6J3C7A0_GALME</name>
<dbReference type="SUPFAM" id="SSF49562">
    <property type="entry name" value="C2 domain (Calcium/lipid-binding domain, CaLB)"/>
    <property type="match status" value="1"/>
</dbReference>
<dbReference type="RefSeq" id="XP_031768567.2">
    <property type="nucleotide sequence ID" value="XM_031912707.2"/>
</dbReference>
<dbReference type="SMART" id="SM00239">
    <property type="entry name" value="C2"/>
    <property type="match status" value="1"/>
</dbReference>
<dbReference type="InterPro" id="IPR056290">
    <property type="entry name" value="CEPT76/DRC7_peptidase-like_dom"/>
</dbReference>
<gene>
    <name evidence="4" type="primary">LOC113521530</name>
</gene>